<protein>
    <recommendedName>
        <fullName evidence="4">FMN-binding domain-containing protein</fullName>
    </recommendedName>
</protein>
<name>A0A9D1DWJ7_9FIRM</name>
<proteinExistence type="predicted"/>
<feature type="chain" id="PRO_5039126508" description="FMN-binding domain-containing protein" evidence="1">
    <location>
        <begin position="22"/>
        <end position="330"/>
    </location>
</feature>
<evidence type="ECO:0008006" key="4">
    <source>
        <dbReference type="Google" id="ProtNLM"/>
    </source>
</evidence>
<feature type="signal peptide" evidence="1">
    <location>
        <begin position="1"/>
        <end position="21"/>
    </location>
</feature>
<accession>A0A9D1DWJ7</accession>
<dbReference type="EMBL" id="DVHA01000088">
    <property type="protein sequence ID" value="HIR60449.1"/>
    <property type="molecule type" value="Genomic_DNA"/>
</dbReference>
<reference evidence="2" key="1">
    <citation type="submission" date="2020-10" db="EMBL/GenBank/DDBJ databases">
        <authorList>
            <person name="Gilroy R."/>
        </authorList>
    </citation>
    <scope>NUCLEOTIDE SEQUENCE</scope>
    <source>
        <strain evidence="2">CHK189-12415</strain>
    </source>
</reference>
<dbReference type="AlphaFoldDB" id="A0A9D1DWJ7"/>
<organism evidence="2 3">
    <name type="scientific">Candidatus Faecivivens stercoravium</name>
    <dbReference type="NCBI Taxonomy" id="2840803"/>
    <lineage>
        <taxon>Bacteria</taxon>
        <taxon>Bacillati</taxon>
        <taxon>Bacillota</taxon>
        <taxon>Clostridia</taxon>
        <taxon>Eubacteriales</taxon>
        <taxon>Oscillospiraceae</taxon>
        <taxon>Oscillospiraceae incertae sedis</taxon>
        <taxon>Candidatus Faecivivens</taxon>
    </lineage>
</organism>
<sequence length="330" mass="33085">MKKLITVALLAAMGLSLVSCSNDGGSSSGSSASGSETSASASGTASAATVGTAVQLSQEADAESATFDAIFAAVLLDGDGKIIDCEIDQTEYQPTPDGAEVDVRSKMEKGDDYGMVAAGASTMEWYSQVDAFEEYVVGMTGDEVAAIEMTDGKATDADLTAGCTIAVDGFVSAVKAACDNASAEAGSTDKLAIAVTTTDGSGSDEAAFDTDFCAVTVDGEGVVTSCYIDTVQASVGIADGAFDAASIANNSKKALGDDYGMVAAGASTMEWYTQAENFESYVVGKTADEVASTALTDGKATDADLAAGCTISIESILANTEKAISAADAE</sequence>
<gene>
    <name evidence="2" type="ORF">IAB37_02580</name>
</gene>
<reference evidence="2" key="2">
    <citation type="journal article" date="2021" name="PeerJ">
        <title>Extensive microbial diversity within the chicken gut microbiome revealed by metagenomics and culture.</title>
        <authorList>
            <person name="Gilroy R."/>
            <person name="Ravi A."/>
            <person name="Getino M."/>
            <person name="Pursley I."/>
            <person name="Horton D.L."/>
            <person name="Alikhan N.F."/>
            <person name="Baker D."/>
            <person name="Gharbi K."/>
            <person name="Hall N."/>
            <person name="Watson M."/>
            <person name="Adriaenssens E.M."/>
            <person name="Foster-Nyarko E."/>
            <person name="Jarju S."/>
            <person name="Secka A."/>
            <person name="Antonio M."/>
            <person name="Oren A."/>
            <person name="Chaudhuri R.R."/>
            <person name="La Ragione R."/>
            <person name="Hildebrand F."/>
            <person name="Pallen M.J."/>
        </authorList>
    </citation>
    <scope>NUCLEOTIDE SEQUENCE</scope>
    <source>
        <strain evidence="2">CHK189-12415</strain>
    </source>
</reference>
<dbReference type="Gene3D" id="3.90.1010.20">
    <property type="match status" value="2"/>
</dbReference>
<keyword evidence="1" id="KW-0732">Signal</keyword>
<evidence type="ECO:0000313" key="3">
    <source>
        <dbReference type="Proteomes" id="UP000824241"/>
    </source>
</evidence>
<evidence type="ECO:0000313" key="2">
    <source>
        <dbReference type="EMBL" id="HIR60449.1"/>
    </source>
</evidence>
<dbReference type="PROSITE" id="PS51257">
    <property type="entry name" value="PROKAR_LIPOPROTEIN"/>
    <property type="match status" value="1"/>
</dbReference>
<comment type="caution">
    <text evidence="2">The sequence shown here is derived from an EMBL/GenBank/DDBJ whole genome shotgun (WGS) entry which is preliminary data.</text>
</comment>
<dbReference type="Proteomes" id="UP000824241">
    <property type="component" value="Unassembled WGS sequence"/>
</dbReference>
<evidence type="ECO:0000256" key="1">
    <source>
        <dbReference type="SAM" id="SignalP"/>
    </source>
</evidence>